<dbReference type="STRING" id="312017.Q23DP2"/>
<organism evidence="13 14">
    <name type="scientific">Tetrahymena thermophila (strain SB210)</name>
    <dbReference type="NCBI Taxonomy" id="312017"/>
    <lineage>
        <taxon>Eukaryota</taxon>
        <taxon>Sar</taxon>
        <taxon>Alveolata</taxon>
        <taxon>Ciliophora</taxon>
        <taxon>Intramacronucleata</taxon>
        <taxon>Oligohymenophorea</taxon>
        <taxon>Hymenostomatida</taxon>
        <taxon>Tetrahymenina</taxon>
        <taxon>Tetrahymenidae</taxon>
        <taxon>Tetrahymena</taxon>
    </lineage>
</organism>
<dbReference type="eggNOG" id="KOG0973">
    <property type="taxonomic scope" value="Eukaryota"/>
</dbReference>
<proteinExistence type="inferred from homology"/>
<keyword evidence="8 10" id="KW-0539">Nucleus</keyword>
<dbReference type="GO" id="GO:0006351">
    <property type="term" value="P:DNA-templated transcription"/>
    <property type="evidence" value="ECO:0007669"/>
    <property type="project" value="InterPro"/>
</dbReference>
<comment type="similarity">
    <text evidence="2 10">Belongs to the WD repeat HIR1 family.</text>
</comment>
<keyword evidence="5 10" id="KW-0156">Chromatin regulator</keyword>
<dbReference type="GO" id="GO:0005634">
    <property type="term" value="C:nucleus"/>
    <property type="evidence" value="ECO:0007669"/>
    <property type="project" value="UniProtKB-SubCell"/>
</dbReference>
<dbReference type="AlphaFoldDB" id="Q23DP2"/>
<dbReference type="GO" id="GO:0031491">
    <property type="term" value="F:nucleosome binding"/>
    <property type="evidence" value="ECO:0007669"/>
    <property type="project" value="TreeGrafter"/>
</dbReference>
<dbReference type="PROSITE" id="PS50082">
    <property type="entry name" value="WD_REPEATS_2"/>
    <property type="match status" value="1"/>
</dbReference>
<evidence type="ECO:0000256" key="3">
    <source>
        <dbReference type="ARBA" id="ARBA00022574"/>
    </source>
</evidence>
<feature type="compositionally biased region" description="Polar residues" evidence="11">
    <location>
        <begin position="617"/>
        <end position="644"/>
    </location>
</feature>
<dbReference type="KEGG" id="tet:TTHERM_00046490"/>
<keyword evidence="14" id="KW-1185">Reference proteome</keyword>
<dbReference type="InterPro" id="IPR031120">
    <property type="entry name" value="HIR1-like"/>
</dbReference>
<evidence type="ECO:0000256" key="6">
    <source>
        <dbReference type="ARBA" id="ARBA00023015"/>
    </source>
</evidence>
<feature type="repeat" description="WD" evidence="9">
    <location>
        <begin position="110"/>
        <end position="140"/>
    </location>
</feature>
<feature type="compositionally biased region" description="Low complexity" evidence="11">
    <location>
        <begin position="579"/>
        <end position="594"/>
    </location>
</feature>
<feature type="region of interest" description="Disordered" evidence="11">
    <location>
        <begin position="390"/>
        <end position="439"/>
    </location>
</feature>
<accession>Q23DP2</accession>
<evidence type="ECO:0000256" key="11">
    <source>
        <dbReference type="SAM" id="MobiDB-lite"/>
    </source>
</evidence>
<dbReference type="SUPFAM" id="SSF50978">
    <property type="entry name" value="WD40 repeat-like"/>
    <property type="match status" value="1"/>
</dbReference>
<evidence type="ECO:0000313" key="14">
    <source>
        <dbReference type="Proteomes" id="UP000009168"/>
    </source>
</evidence>
<evidence type="ECO:0000256" key="1">
    <source>
        <dbReference type="ARBA" id="ARBA00004123"/>
    </source>
</evidence>
<evidence type="ECO:0000313" key="13">
    <source>
        <dbReference type="EMBL" id="EAR94477.1"/>
    </source>
</evidence>
<evidence type="ECO:0000256" key="4">
    <source>
        <dbReference type="ARBA" id="ARBA00022737"/>
    </source>
</evidence>
<evidence type="ECO:0000256" key="10">
    <source>
        <dbReference type="RuleBase" id="RU364014"/>
    </source>
</evidence>
<evidence type="ECO:0000256" key="2">
    <source>
        <dbReference type="ARBA" id="ARBA00007306"/>
    </source>
</evidence>
<dbReference type="InterPro" id="IPR015943">
    <property type="entry name" value="WD40/YVTN_repeat-like_dom_sf"/>
</dbReference>
<dbReference type="PANTHER" id="PTHR13831">
    <property type="entry name" value="MEMBER OF THE HIR1 FAMILY OF WD-REPEAT PROTEINS"/>
    <property type="match status" value="1"/>
</dbReference>
<dbReference type="InterPro" id="IPR036322">
    <property type="entry name" value="WD40_repeat_dom_sf"/>
</dbReference>
<keyword evidence="7 10" id="KW-0804">Transcription</keyword>
<evidence type="ECO:0000256" key="5">
    <source>
        <dbReference type="ARBA" id="ARBA00022853"/>
    </source>
</evidence>
<feature type="compositionally biased region" description="Basic and acidic residues" evidence="11">
    <location>
        <begin position="601"/>
        <end position="614"/>
    </location>
</feature>
<dbReference type="Gene3D" id="2.130.10.10">
    <property type="entry name" value="YVTN repeat-like/Quinoprotein amine dehydrogenase"/>
    <property type="match status" value="2"/>
</dbReference>
<dbReference type="RefSeq" id="XP_001014644.1">
    <property type="nucleotide sequence ID" value="XM_001014644.3"/>
</dbReference>
<dbReference type="HOGENOM" id="CLU_295366_0_0_1"/>
<feature type="compositionally biased region" description="Basic and acidic residues" evidence="11">
    <location>
        <begin position="562"/>
        <end position="575"/>
    </location>
</feature>
<dbReference type="GO" id="GO:0006338">
    <property type="term" value="P:chromatin remodeling"/>
    <property type="evidence" value="ECO:0007669"/>
    <property type="project" value="InterPro"/>
</dbReference>
<keyword evidence="3 9" id="KW-0853">WD repeat</keyword>
<dbReference type="InterPro" id="IPR001680">
    <property type="entry name" value="WD40_rpt"/>
</dbReference>
<evidence type="ECO:0000256" key="9">
    <source>
        <dbReference type="PROSITE-ProRule" id="PRU00221"/>
    </source>
</evidence>
<feature type="compositionally biased region" description="Basic and acidic residues" evidence="11">
    <location>
        <begin position="476"/>
        <end position="498"/>
    </location>
</feature>
<feature type="compositionally biased region" description="Polar residues" evidence="11">
    <location>
        <begin position="418"/>
        <end position="439"/>
    </location>
</feature>
<dbReference type="GeneID" id="7832886"/>
<dbReference type="InParanoid" id="Q23DP2"/>
<feature type="compositionally biased region" description="Polar residues" evidence="11">
    <location>
        <begin position="512"/>
        <end position="523"/>
    </location>
</feature>
<evidence type="ECO:0000259" key="12">
    <source>
        <dbReference type="Pfam" id="PF07569"/>
    </source>
</evidence>
<protein>
    <recommendedName>
        <fullName evidence="10">Protein HIRA</fullName>
    </recommendedName>
</protein>
<feature type="compositionally biased region" description="Basic and acidic residues" evidence="11">
    <location>
        <begin position="524"/>
        <end position="548"/>
    </location>
</feature>
<reference evidence="14" key="1">
    <citation type="journal article" date="2006" name="PLoS Biol.">
        <title>Macronuclear genome sequence of the ciliate Tetrahymena thermophila, a model eukaryote.</title>
        <authorList>
            <person name="Eisen J.A."/>
            <person name="Coyne R.S."/>
            <person name="Wu M."/>
            <person name="Wu D."/>
            <person name="Thiagarajan M."/>
            <person name="Wortman J.R."/>
            <person name="Badger J.H."/>
            <person name="Ren Q."/>
            <person name="Amedeo P."/>
            <person name="Jones K.M."/>
            <person name="Tallon L.J."/>
            <person name="Delcher A.L."/>
            <person name="Salzberg S.L."/>
            <person name="Silva J.C."/>
            <person name="Haas B.J."/>
            <person name="Majoros W.H."/>
            <person name="Farzad M."/>
            <person name="Carlton J.M."/>
            <person name="Smith R.K. Jr."/>
            <person name="Garg J."/>
            <person name="Pearlman R.E."/>
            <person name="Karrer K.M."/>
            <person name="Sun L."/>
            <person name="Manning G."/>
            <person name="Elde N.C."/>
            <person name="Turkewitz A.P."/>
            <person name="Asai D.J."/>
            <person name="Wilkes D.E."/>
            <person name="Wang Y."/>
            <person name="Cai H."/>
            <person name="Collins K."/>
            <person name="Stewart B.A."/>
            <person name="Lee S.R."/>
            <person name="Wilamowska K."/>
            <person name="Weinberg Z."/>
            <person name="Ruzzo W.L."/>
            <person name="Wloga D."/>
            <person name="Gaertig J."/>
            <person name="Frankel J."/>
            <person name="Tsao C.-C."/>
            <person name="Gorovsky M.A."/>
            <person name="Keeling P.J."/>
            <person name="Waller R.F."/>
            <person name="Patron N.J."/>
            <person name="Cherry J.M."/>
            <person name="Stover N.A."/>
            <person name="Krieger C.J."/>
            <person name="del Toro C."/>
            <person name="Ryder H.F."/>
            <person name="Williamson S.C."/>
            <person name="Barbeau R.A."/>
            <person name="Hamilton E.P."/>
            <person name="Orias E."/>
        </authorList>
    </citation>
    <scope>NUCLEOTIDE SEQUENCE [LARGE SCALE GENOMIC DNA]</scope>
    <source>
        <strain evidence="14">SB210</strain>
    </source>
</reference>
<sequence length="1025" mass="117234">MSFNVSLKYEVFSFHEEIIKSINFQNQGNVLVFCSGQDNDQLKIVKTTINQDYMNQNVTNKVDFQPLNIRSVQSSNLIKWSPNDQFLAAAFEKLGIWGYANGDIYKLKDFKDHELEIAAITWAPDSSRIASGGLDGKIVVRSVDIAKNYEKIKELSHDNKILGLVWDTYDKYLAALYSDNNVIIWKCNSWEKSFIVSLTCPISSDISKITSKRDDRKIDWSPDYRYVLVPSLDDKIVPFVCALDRQKDFKVCKTFMGPFSSINCVKFNPNLYENKESVINVFALGDNDGNISIWGIGDGYQAKKPFFLFKSHPNGNELIEDICWNAEGNMLIATTLKKYVFLALFGETVFGSKLSPQQKQDFLEGKYGTLRTVAATNMKFKVFKATQQEEEEEQKNKEKQLFEAKGDNKQIDSILGRGNNNGKTATQFGSSNSTNQNADQNQEVLTSISYTEQKTLNEGGKKRIIPSKQIISKVVVEKKPEEEQKSNENNKMIEEKPLENNQNIPKADNQIDVKSQTQQSSSIQEKESNIEEGKVKPIDTNDSKKMEIETIPVPSNQNQINNKDESKKMEEEKKPSQPTSQNNTNQTAVQNQTNLSTTVKSIDHAKKDLKDPKKSLQKTNVVPSVTGSSTQGGSNANQSKDQQSKNIENAQFIEEQEKLQETVKLKVPQPIPNIHTMRISQAEIKFLEIETPQNQLNAPLTTQIRCTILKNNAKEILWNDCIEGKLLFVEIYNDQLIYYTSSHLLYFVNSLNGRRSELPLLIPNICWLKLNKSNQMMSLSENGDVKVYDNNIKKLIINENIMFLLKENLKMLSQNQDLPDSGSKDPIENVTLDNNGVPIIFFKTRNVYIFNVPMKTWQKIDNFNIEIGCFYDASQLLSKDNKGDSSVAAIKEAEDLGQFFEKLIEVSPGELELENRKDVSIVSKYEERLIYLMKYDEKKSSDVFIETTSKYIKKLCDLREFNKIRQFIADFFCNTNTQEYQFMKKNNIDSTKLFKNIKRILDYFPYTSDLSSEIEEIIQFKGKSN</sequence>
<dbReference type="InterPro" id="IPR011494">
    <property type="entry name" value="HIRA-like_C"/>
</dbReference>
<feature type="domain" description="Protein HIRA-like C-terminal" evidence="12">
    <location>
        <begin position="764"/>
        <end position="970"/>
    </location>
</feature>
<dbReference type="GO" id="GO:0000785">
    <property type="term" value="C:chromatin"/>
    <property type="evidence" value="ECO:0007669"/>
    <property type="project" value="TreeGrafter"/>
</dbReference>
<dbReference type="Pfam" id="PF00400">
    <property type="entry name" value="WD40"/>
    <property type="match status" value="1"/>
</dbReference>
<dbReference type="EMBL" id="GG662712">
    <property type="protein sequence ID" value="EAR94477.1"/>
    <property type="molecule type" value="Genomic_DNA"/>
</dbReference>
<gene>
    <name evidence="13" type="ORF">TTHERM_00046490</name>
</gene>
<dbReference type="OrthoDB" id="284411at2759"/>
<feature type="compositionally biased region" description="Basic and acidic residues" evidence="11">
    <location>
        <begin position="394"/>
        <end position="410"/>
    </location>
</feature>
<keyword evidence="10" id="KW-0678">Repressor</keyword>
<keyword evidence="6 10" id="KW-0805">Transcription regulation</keyword>
<name>Q23DP2_TETTS</name>
<feature type="region of interest" description="Disordered" evidence="11">
    <location>
        <begin position="476"/>
        <end position="644"/>
    </location>
</feature>
<dbReference type="SMART" id="SM00320">
    <property type="entry name" value="WD40"/>
    <property type="match status" value="4"/>
</dbReference>
<comment type="subcellular location">
    <subcellularLocation>
        <location evidence="1 10">Nucleus</location>
    </subcellularLocation>
</comment>
<comment type="function">
    <text evidence="10">Required for replication-independent chromatin assembly and for the periodic repression of histone gene transcription during the cell cycle.</text>
</comment>
<evidence type="ECO:0000256" key="8">
    <source>
        <dbReference type="ARBA" id="ARBA00023242"/>
    </source>
</evidence>
<dbReference type="GO" id="GO:0006355">
    <property type="term" value="P:regulation of DNA-templated transcription"/>
    <property type="evidence" value="ECO:0007669"/>
    <property type="project" value="InterPro"/>
</dbReference>
<dbReference type="Proteomes" id="UP000009168">
    <property type="component" value="Unassembled WGS sequence"/>
</dbReference>
<keyword evidence="4 10" id="KW-0677">Repeat</keyword>
<dbReference type="GO" id="GO:0000417">
    <property type="term" value="C:HIR complex"/>
    <property type="evidence" value="ECO:0007669"/>
    <property type="project" value="TreeGrafter"/>
</dbReference>
<dbReference type="PANTHER" id="PTHR13831:SF0">
    <property type="entry name" value="PROTEIN HIRA"/>
    <property type="match status" value="1"/>
</dbReference>
<dbReference type="Pfam" id="PF07569">
    <property type="entry name" value="Hira"/>
    <property type="match status" value="1"/>
</dbReference>
<evidence type="ECO:0000256" key="7">
    <source>
        <dbReference type="ARBA" id="ARBA00023163"/>
    </source>
</evidence>
<dbReference type="OMA" id="ICELGIK"/>